<comment type="caution">
    <text evidence="1">The sequence shown here is derived from an EMBL/GenBank/DDBJ whole genome shotgun (WGS) entry which is preliminary data.</text>
</comment>
<evidence type="ECO:0000313" key="1">
    <source>
        <dbReference type="EMBL" id="MCF2304103.1"/>
    </source>
</evidence>
<gene>
    <name evidence="1" type="ORF">GLP33_20585</name>
</gene>
<evidence type="ECO:0000313" key="2">
    <source>
        <dbReference type="Proteomes" id="UP000813876"/>
    </source>
</evidence>
<proteinExistence type="predicted"/>
<organism evidence="1 2">
    <name type="scientific">Photobacterium phosphoreum</name>
    <dbReference type="NCBI Taxonomy" id="659"/>
    <lineage>
        <taxon>Bacteria</taxon>
        <taxon>Pseudomonadati</taxon>
        <taxon>Pseudomonadota</taxon>
        <taxon>Gammaproteobacteria</taxon>
        <taxon>Vibrionales</taxon>
        <taxon>Vibrionaceae</taxon>
        <taxon>Photobacterium</taxon>
    </lineage>
</organism>
<sequence length="304" mass="35079">MKYHFDSKVKLSEESEYKNLYKWFLQEVNDQGAAQDKKFIPYNGYMNFSASELRIERKIDSYLMGFFDDDQPQKKEIRSTEIISGVLHNGFCRDGKELDGYTCFKMIGTNRKIERISLIIEPIDDGGKEGCKLDGIISYSSDSFTQDDFLLISFYVKRERFDMLAKAIDNNSISSARISINKVSGFYASWSPDGDASLVKVLTHEHDEILTHDNCDIEPPRLGFADSFDIFFVTRCPLNFKQDYTPTNVYELFKDEETEIEPKKNKTEQLLYQIAASQAQLTSLKKPLWLIVILLSLLVVKAFF</sequence>
<dbReference type="RefSeq" id="WP_232581757.1">
    <property type="nucleotide sequence ID" value="NZ_WMCP01000043.1"/>
</dbReference>
<dbReference type="EMBL" id="WMCP01000043">
    <property type="protein sequence ID" value="MCF2304103.1"/>
    <property type="molecule type" value="Genomic_DNA"/>
</dbReference>
<protein>
    <submittedName>
        <fullName evidence="1">Uncharacterized protein</fullName>
    </submittedName>
</protein>
<dbReference type="AlphaFoldDB" id="A0AAW4ZZS0"/>
<name>A0AAW4ZZS0_PHOPO</name>
<reference evidence="1" key="1">
    <citation type="submission" date="2019-11" db="EMBL/GenBank/DDBJ databases">
        <title>Comparative genomics of photobacteria reveal adaptation to distinct habitats.</title>
        <authorList>
            <person name="Fuertes-Perez S."/>
            <person name="Hilgarth M."/>
            <person name="Vogel R.F."/>
        </authorList>
    </citation>
    <scope>NUCLEOTIDE SEQUENCE</scope>
    <source>
        <strain evidence="1">TMW2.2145</strain>
    </source>
</reference>
<dbReference type="Proteomes" id="UP000813876">
    <property type="component" value="Unassembled WGS sequence"/>
</dbReference>
<accession>A0AAW4ZZS0</accession>